<evidence type="ECO:0000259" key="4">
    <source>
        <dbReference type="Pfam" id="PF23647"/>
    </source>
</evidence>
<dbReference type="Pfam" id="PF23643">
    <property type="entry name" value="TRAPPC13_C"/>
    <property type="match status" value="1"/>
</dbReference>
<dbReference type="AlphaFoldDB" id="A0A2P6NZW4"/>
<evidence type="ECO:0000259" key="3">
    <source>
        <dbReference type="Pfam" id="PF23643"/>
    </source>
</evidence>
<evidence type="ECO:0000313" key="5">
    <source>
        <dbReference type="EMBL" id="PRP89496.1"/>
    </source>
</evidence>
<comment type="caution">
    <text evidence="5">The sequence shown here is derived from an EMBL/GenBank/DDBJ whole genome shotgun (WGS) entry which is preliminary data.</text>
</comment>
<dbReference type="PANTHER" id="PTHR13134">
    <property type="entry name" value="TRAFFICKING PROTEIN PARTICLE COMPLEX SUBUNIT 13"/>
    <property type="match status" value="1"/>
</dbReference>
<protein>
    <recommendedName>
        <fullName evidence="7">Trafficking protein particle complex subunit 13-like</fullName>
    </recommendedName>
</protein>
<name>A0A2P6NZW4_9EUKA</name>
<evidence type="ECO:0000259" key="2">
    <source>
        <dbReference type="Pfam" id="PF06159"/>
    </source>
</evidence>
<evidence type="ECO:0000313" key="6">
    <source>
        <dbReference type="Proteomes" id="UP000241769"/>
    </source>
</evidence>
<dbReference type="Proteomes" id="UP000241769">
    <property type="component" value="Unassembled WGS sequence"/>
</dbReference>
<evidence type="ECO:0000256" key="1">
    <source>
        <dbReference type="ARBA" id="ARBA00010785"/>
    </source>
</evidence>
<feature type="domain" description="Trafficking protein particle complex subunit 13 N-terminal" evidence="2">
    <location>
        <begin position="36"/>
        <end position="162"/>
    </location>
</feature>
<feature type="domain" description="Trafficking protein particle complex subunit 13 C-terminal" evidence="3">
    <location>
        <begin position="309"/>
        <end position="384"/>
    </location>
</feature>
<feature type="domain" description="Trafficking protein particle complex subunit 13 middle" evidence="4">
    <location>
        <begin position="169"/>
        <end position="296"/>
    </location>
</feature>
<dbReference type="EMBL" id="MDYQ01000003">
    <property type="protein sequence ID" value="PRP89496.1"/>
    <property type="molecule type" value="Genomic_DNA"/>
</dbReference>
<comment type="similarity">
    <text evidence="1">Belongs to the TRAPPC13 family.</text>
</comment>
<sequence>MADNRNLGSSSLSSSNLGNPLEPKEIHSLTLKALPIYSEKTDIAHDSDSDDAFGVSTILTLPQAFVNMFLGETFKSYISIHNHSPFDVKNVTMKAEMQTGTKRFALADVNTPIISFQSGESHDYVVSHEVKEIGIHILVCTVSYTRHTGESKSFRKFFKFQVMNPISIKMQTHDLQHGIFLTAQIQNLTTNPLFLETVRFEPLPLYVATDLNQMEDNSKSLGGVLGDLIYMKPSDVRQYLFKVKEVDDVELMNQVEPKGESRGKIGSVIGKLELTWKSNFGESGRLQTAPLERKVPQRLELELSVRNAPSHILLERPFTIDCELTNTSNRNISPKLHYARDKMTGVSVDGTMRYDGLTQPVQPGASVHITLRLFPTKPGVQKVKKKKKKMMI</sequence>
<dbReference type="InParanoid" id="A0A2P6NZW4"/>
<dbReference type="InterPro" id="IPR055428">
    <property type="entry name" value="TRAPPC13_C"/>
</dbReference>
<dbReference type="Pfam" id="PF23647">
    <property type="entry name" value="TRAPPC13_M"/>
    <property type="match status" value="1"/>
</dbReference>
<gene>
    <name evidence="5" type="ORF">PROFUN_01359</name>
</gene>
<organism evidence="5 6">
    <name type="scientific">Planoprotostelium fungivorum</name>
    <dbReference type="NCBI Taxonomy" id="1890364"/>
    <lineage>
        <taxon>Eukaryota</taxon>
        <taxon>Amoebozoa</taxon>
        <taxon>Evosea</taxon>
        <taxon>Variosea</taxon>
        <taxon>Cavosteliida</taxon>
        <taxon>Cavosteliaceae</taxon>
        <taxon>Planoprotostelium</taxon>
    </lineage>
</organism>
<dbReference type="FunCoup" id="A0A2P6NZW4">
    <property type="interactions" value="65"/>
</dbReference>
<dbReference type="GO" id="GO:1990072">
    <property type="term" value="C:TRAPPIII protein complex"/>
    <property type="evidence" value="ECO:0007669"/>
    <property type="project" value="TreeGrafter"/>
</dbReference>
<proteinExistence type="inferred from homology"/>
<dbReference type="STRING" id="1890364.A0A2P6NZW4"/>
<evidence type="ECO:0008006" key="7">
    <source>
        <dbReference type="Google" id="ProtNLM"/>
    </source>
</evidence>
<keyword evidence="6" id="KW-1185">Reference proteome</keyword>
<dbReference type="InterPro" id="IPR010378">
    <property type="entry name" value="TRAPPC13"/>
</dbReference>
<dbReference type="InterPro" id="IPR055427">
    <property type="entry name" value="TRAPPC13_N"/>
</dbReference>
<reference evidence="5 6" key="1">
    <citation type="journal article" date="2018" name="Genome Biol. Evol.">
        <title>Multiple Roots of Fruiting Body Formation in Amoebozoa.</title>
        <authorList>
            <person name="Hillmann F."/>
            <person name="Forbes G."/>
            <person name="Novohradska S."/>
            <person name="Ferling I."/>
            <person name="Riege K."/>
            <person name="Groth M."/>
            <person name="Westermann M."/>
            <person name="Marz M."/>
            <person name="Spaller T."/>
            <person name="Winckler T."/>
            <person name="Schaap P."/>
            <person name="Glockner G."/>
        </authorList>
    </citation>
    <scope>NUCLEOTIDE SEQUENCE [LARGE SCALE GENOMIC DNA]</scope>
    <source>
        <strain evidence="5 6">Jena</strain>
    </source>
</reference>
<dbReference type="OrthoDB" id="10250284at2759"/>
<dbReference type="PANTHER" id="PTHR13134:SF3">
    <property type="entry name" value="TRAFFICKING PROTEIN PARTICLE COMPLEX SUBUNIT 13"/>
    <property type="match status" value="1"/>
</dbReference>
<dbReference type="Pfam" id="PF06159">
    <property type="entry name" value="TRAPPC13_N"/>
    <property type="match status" value="1"/>
</dbReference>
<dbReference type="InterPro" id="IPR055429">
    <property type="entry name" value="TRAPPC13_M"/>
</dbReference>
<accession>A0A2P6NZW4</accession>